<dbReference type="EC" id="3.4.24.78" evidence="4"/>
<dbReference type="InterPro" id="IPR005080">
    <property type="entry name" value="Peptidase_A25"/>
</dbReference>
<accession>G5IK80</accession>
<dbReference type="MEROPS" id="A25.001"/>
<feature type="chain" id="PRO_5023422262" description="Germination protease" evidence="4">
    <location>
        <begin position="25"/>
        <end position="340"/>
    </location>
</feature>
<comment type="subunit">
    <text evidence="4">Homotetramer.</text>
</comment>
<keyword evidence="2 4" id="KW-0378">Hydrolase</keyword>
<keyword evidence="1 4" id="KW-0645">Protease</keyword>
<feature type="compositionally biased region" description="Basic and acidic residues" evidence="5">
    <location>
        <begin position="1"/>
        <end position="11"/>
    </location>
</feature>
<dbReference type="Proteomes" id="UP000005384">
    <property type="component" value="Unassembled WGS sequence"/>
</dbReference>
<evidence type="ECO:0000313" key="7">
    <source>
        <dbReference type="Proteomes" id="UP000005384"/>
    </source>
</evidence>
<protein>
    <recommendedName>
        <fullName evidence="4">Germination protease</fullName>
        <ecNumber evidence="4">3.4.24.78</ecNumber>
    </recommendedName>
    <alternativeName>
        <fullName evidence="4">GPR endopeptidase</fullName>
    </alternativeName>
    <alternativeName>
        <fullName evidence="4">Germination proteinase</fullName>
    </alternativeName>
    <alternativeName>
        <fullName evidence="4">Spore protease</fullName>
    </alternativeName>
</protein>
<sequence length="340" mass="37254">MERIQKQEEQANGKQTPQFEIRTDLAVEEKESFPGDGGEISGVALREWRHASSQIKLTEVKILDDHGAKAMGKPKGTYITLEANQMAEEDEGYHEEVSEELASQLKRLIEDLQQEGLLQKKECLNILAVGLGNVLVTPDALGPKVLGNLQMTRHLMSQYGEDFCRKHHFPILSGIVPGVMAQTGMETAEIMMGIIHETKPDLVIAIDALAARSVRRLGTTIQLSDTGIHPGSGVGNHRHSLTYESLGVPVIAIGVPTVVGAAAIVHDTVNTLIQTLASHMETKGMGDFLEQMNSDEQYQLISELLEPEFGPLYVTPPDIDQTIKQLSFTISEGIHQAFFG</sequence>
<dbReference type="EMBL" id="ADLN01000107">
    <property type="protein sequence ID" value="EHI58144.1"/>
    <property type="molecule type" value="Genomic_DNA"/>
</dbReference>
<evidence type="ECO:0000256" key="2">
    <source>
        <dbReference type="ARBA" id="ARBA00022801"/>
    </source>
</evidence>
<evidence type="ECO:0000256" key="3">
    <source>
        <dbReference type="ARBA" id="ARBA00023145"/>
    </source>
</evidence>
<feature type="region of interest" description="Disordered" evidence="5">
    <location>
        <begin position="1"/>
        <end position="20"/>
    </location>
</feature>
<gene>
    <name evidence="4" type="primary">gpr</name>
    <name evidence="6" type="ORF">HMPREF9473_03908</name>
</gene>
<dbReference type="NCBIfam" id="TIGR01441">
    <property type="entry name" value="GPR"/>
    <property type="match status" value="1"/>
</dbReference>
<keyword evidence="3 4" id="KW-0865">Zymogen</keyword>
<proteinExistence type="inferred from homology"/>
<comment type="similarity">
    <text evidence="4">Belongs to the peptidase A25 family.</text>
</comment>
<comment type="PTM">
    <text evidence="4">Autoproteolytically processed. The inactive tetrameric zymogen termed p46 autoprocesses to a smaller form termed p41, which is active only during spore germination.</text>
</comment>
<dbReference type="AlphaFoldDB" id="G5IK80"/>
<dbReference type="SUPFAM" id="SSF53163">
    <property type="entry name" value="HybD-like"/>
    <property type="match status" value="1"/>
</dbReference>
<evidence type="ECO:0000256" key="1">
    <source>
        <dbReference type="ARBA" id="ARBA00022670"/>
    </source>
</evidence>
<comment type="function">
    <text evidence="4">Initiates the rapid degradation of small, acid-soluble proteins during spore germination.</text>
</comment>
<evidence type="ECO:0000313" key="6">
    <source>
        <dbReference type="EMBL" id="EHI58144.1"/>
    </source>
</evidence>
<dbReference type="GO" id="GO:0006508">
    <property type="term" value="P:proteolysis"/>
    <property type="evidence" value="ECO:0007669"/>
    <property type="project" value="UniProtKB-UniRule"/>
</dbReference>
<evidence type="ECO:0000256" key="4">
    <source>
        <dbReference type="HAMAP-Rule" id="MF_00626"/>
    </source>
</evidence>
<dbReference type="PIRSF" id="PIRSF019549">
    <property type="entry name" value="Peptidase_A25"/>
    <property type="match status" value="1"/>
</dbReference>
<organism evidence="6 7">
    <name type="scientific">Hungatella hathewayi WAL-18680</name>
    <dbReference type="NCBI Taxonomy" id="742737"/>
    <lineage>
        <taxon>Bacteria</taxon>
        <taxon>Bacillati</taxon>
        <taxon>Bacillota</taxon>
        <taxon>Clostridia</taxon>
        <taxon>Lachnospirales</taxon>
        <taxon>Lachnospiraceae</taxon>
        <taxon>Hungatella</taxon>
    </lineage>
</organism>
<dbReference type="RefSeq" id="WP_006781899.1">
    <property type="nucleotide sequence ID" value="NZ_CP040506.1"/>
</dbReference>
<dbReference type="InterPro" id="IPR023430">
    <property type="entry name" value="Pept_HybD-like_dom_sf"/>
</dbReference>
<name>G5IK80_9FIRM</name>
<dbReference type="Gene3D" id="3.40.50.1450">
    <property type="entry name" value="HybD-like"/>
    <property type="match status" value="1"/>
</dbReference>
<dbReference type="PATRIC" id="fig|742737.3.peg.3892"/>
<keyword evidence="7" id="KW-1185">Reference proteome</keyword>
<dbReference type="Pfam" id="PF03418">
    <property type="entry name" value="Peptidase_A25"/>
    <property type="match status" value="1"/>
</dbReference>
<dbReference type="GO" id="GO:0004222">
    <property type="term" value="F:metalloendopeptidase activity"/>
    <property type="evidence" value="ECO:0007669"/>
    <property type="project" value="UniProtKB-UniRule"/>
</dbReference>
<comment type="caution">
    <text evidence="6">The sequence shown here is derived from an EMBL/GenBank/DDBJ whole genome shotgun (WGS) entry which is preliminary data.</text>
</comment>
<dbReference type="GO" id="GO:0009847">
    <property type="term" value="P:spore germination"/>
    <property type="evidence" value="ECO:0007669"/>
    <property type="project" value="UniProtKB-UniRule"/>
</dbReference>
<dbReference type="HAMAP" id="MF_00626">
    <property type="entry name" value="Germination_prot"/>
    <property type="match status" value="1"/>
</dbReference>
<dbReference type="HOGENOM" id="CLU_055087_1_0_9"/>
<dbReference type="OrthoDB" id="9777293at2"/>
<reference evidence="6 7" key="1">
    <citation type="submission" date="2011-08" db="EMBL/GenBank/DDBJ databases">
        <title>The Genome Sequence of Clostridium hathewayi WAL-18680.</title>
        <authorList>
            <consortium name="The Broad Institute Genome Sequencing Platform"/>
            <person name="Earl A."/>
            <person name="Ward D."/>
            <person name="Feldgarden M."/>
            <person name="Gevers D."/>
            <person name="Finegold S.M."/>
            <person name="Summanen P.H."/>
            <person name="Molitoris D.R."/>
            <person name="Song M."/>
            <person name="Daigneault M."/>
            <person name="Allen-Vercoe E."/>
            <person name="Young S.K."/>
            <person name="Zeng Q."/>
            <person name="Gargeya S."/>
            <person name="Fitzgerald M."/>
            <person name="Haas B."/>
            <person name="Abouelleil A."/>
            <person name="Alvarado L."/>
            <person name="Arachchi H.M."/>
            <person name="Berlin A."/>
            <person name="Brown A."/>
            <person name="Chapman S.B."/>
            <person name="Chen Z."/>
            <person name="Dunbar C."/>
            <person name="Freedman E."/>
            <person name="Gearin G."/>
            <person name="Gellesch M."/>
            <person name="Goldberg J."/>
            <person name="Griggs A."/>
            <person name="Gujja S."/>
            <person name="Heiman D."/>
            <person name="Howarth C."/>
            <person name="Larson L."/>
            <person name="Lui A."/>
            <person name="MacDonald P.J.P."/>
            <person name="Montmayeur A."/>
            <person name="Murphy C."/>
            <person name="Neiman D."/>
            <person name="Pearson M."/>
            <person name="Priest M."/>
            <person name="Roberts A."/>
            <person name="Saif S."/>
            <person name="Shea T."/>
            <person name="Shenoy N."/>
            <person name="Sisk P."/>
            <person name="Stolte C."/>
            <person name="Sykes S."/>
            <person name="Wortman J."/>
            <person name="Nusbaum C."/>
            <person name="Birren B."/>
        </authorList>
    </citation>
    <scope>NUCLEOTIDE SEQUENCE [LARGE SCALE GENOMIC DNA]</scope>
    <source>
        <strain evidence="6 7">WAL-18680</strain>
    </source>
</reference>
<feature type="propeptide" id="PRO_5005054863" evidence="4">
    <location>
        <begin position="1"/>
        <end position="24"/>
    </location>
</feature>
<evidence type="ECO:0000256" key="5">
    <source>
        <dbReference type="SAM" id="MobiDB-lite"/>
    </source>
</evidence>
<comment type="catalytic activity">
    <reaction evidence="4">
        <text>Endopeptidase action with P4 Glu or Asp, P1 preferably Glu &gt; Asp, P1' hydrophobic and P2' Ala.</text>
        <dbReference type="EC" id="3.4.24.78"/>
    </reaction>
</comment>